<keyword evidence="1" id="KW-1133">Transmembrane helix</keyword>
<feature type="transmembrane region" description="Helical" evidence="1">
    <location>
        <begin position="12"/>
        <end position="33"/>
    </location>
</feature>
<dbReference type="AlphaFoldDB" id="A0A2M8QGY2"/>
<evidence type="ECO:0000313" key="2">
    <source>
        <dbReference type="EMBL" id="PJF49073.1"/>
    </source>
</evidence>
<dbReference type="EMBL" id="PGTN01000001">
    <property type="protein sequence ID" value="PJF49073.1"/>
    <property type="molecule type" value="Genomic_DNA"/>
</dbReference>
<dbReference type="Proteomes" id="UP000230790">
    <property type="component" value="Unassembled WGS sequence"/>
</dbReference>
<gene>
    <name evidence="2" type="ORF">CUN48_00215</name>
</gene>
<comment type="caution">
    <text evidence="2">The sequence shown here is derived from an EMBL/GenBank/DDBJ whole genome shotgun (WGS) entry which is preliminary data.</text>
</comment>
<accession>A0A2M8QGY2</accession>
<sequence length="124" mass="13655">MSKTRLWLERIGVGIIAFLSLSAPFVFGLVYYLGVTDGIDINAGDPLRESRIWMIYERNGPTGIGWLYTAPTDSPRPGVQCARSQLTVLNWGGGPLLDTSAKYCRCYEPAAGNRLKESPVACRE</sequence>
<reference evidence="2 3" key="1">
    <citation type="submission" date="2017-11" db="EMBL/GenBank/DDBJ databases">
        <title>Evolution of Phototrophy in the Chloroflexi Phylum Driven by Horizontal Gene Transfer.</title>
        <authorList>
            <person name="Ward L.M."/>
            <person name="Hemp J."/>
            <person name="Shih P.M."/>
            <person name="Mcglynn S.E."/>
            <person name="Fischer W."/>
        </authorList>
    </citation>
    <scope>NUCLEOTIDE SEQUENCE [LARGE SCALE GENOMIC DNA]</scope>
    <source>
        <strain evidence="2">JP3_7</strain>
    </source>
</reference>
<organism evidence="2 3">
    <name type="scientific">Candidatus Thermofonsia Clade 3 bacterium</name>
    <dbReference type="NCBI Taxonomy" id="2364212"/>
    <lineage>
        <taxon>Bacteria</taxon>
        <taxon>Bacillati</taxon>
        <taxon>Chloroflexota</taxon>
        <taxon>Candidatus Thermofontia</taxon>
        <taxon>Candidatus Thermofonsia Clade 3</taxon>
    </lineage>
</organism>
<evidence type="ECO:0000256" key="1">
    <source>
        <dbReference type="SAM" id="Phobius"/>
    </source>
</evidence>
<protein>
    <submittedName>
        <fullName evidence="2">Uncharacterized protein</fullName>
    </submittedName>
</protein>
<evidence type="ECO:0000313" key="3">
    <source>
        <dbReference type="Proteomes" id="UP000230790"/>
    </source>
</evidence>
<keyword evidence="1" id="KW-0812">Transmembrane</keyword>
<keyword evidence="1" id="KW-0472">Membrane</keyword>
<proteinExistence type="predicted"/>
<name>A0A2M8QGY2_9CHLR</name>